<dbReference type="GeneID" id="93504680"/>
<protein>
    <submittedName>
        <fullName evidence="1">WXG100 family type VII secretion target</fullName>
    </submittedName>
</protein>
<dbReference type="InterPro" id="IPR036689">
    <property type="entry name" value="ESAT-6-like_sf"/>
</dbReference>
<dbReference type="EMBL" id="JBIRUQ010000002">
    <property type="protein sequence ID" value="MFI1461684.1"/>
    <property type="molecule type" value="Genomic_DNA"/>
</dbReference>
<evidence type="ECO:0000313" key="1">
    <source>
        <dbReference type="EMBL" id="MFI1461684.1"/>
    </source>
</evidence>
<sequence length="105" mass="10628">MSEIKVDEEALQAARPAISRVADQVADAVNAALGVINGEGECWGGDEIGQKFAETYKPGAEEGLTGLNLLNQAVNGVGDGVGAVATNFGNQDETNAAALNATAPQ</sequence>
<dbReference type="SUPFAM" id="SSF140453">
    <property type="entry name" value="EsxAB dimer-like"/>
    <property type="match status" value="1"/>
</dbReference>
<dbReference type="Gene3D" id="1.10.287.1060">
    <property type="entry name" value="ESAT-6-like"/>
    <property type="match status" value="1"/>
</dbReference>
<dbReference type="RefSeq" id="WP_033245127.1">
    <property type="nucleotide sequence ID" value="NZ_JBIRUQ010000002.1"/>
</dbReference>
<proteinExistence type="predicted"/>
<evidence type="ECO:0000313" key="2">
    <source>
        <dbReference type="Proteomes" id="UP001611263"/>
    </source>
</evidence>
<name>A0ABW7TKW8_9NOCA</name>
<gene>
    <name evidence="1" type="ORF">ACH4WX_13275</name>
</gene>
<keyword evidence="2" id="KW-1185">Reference proteome</keyword>
<comment type="caution">
    <text evidence="1">The sequence shown here is derived from an EMBL/GenBank/DDBJ whole genome shotgun (WGS) entry which is preliminary data.</text>
</comment>
<reference evidence="1 2" key="1">
    <citation type="submission" date="2024-10" db="EMBL/GenBank/DDBJ databases">
        <title>The Natural Products Discovery Center: Release of the First 8490 Sequenced Strains for Exploring Actinobacteria Biosynthetic Diversity.</title>
        <authorList>
            <person name="Kalkreuter E."/>
            <person name="Kautsar S.A."/>
            <person name="Yang D."/>
            <person name="Bader C.D."/>
            <person name="Teijaro C.N."/>
            <person name="Fluegel L."/>
            <person name="Davis C.M."/>
            <person name="Simpson J.R."/>
            <person name="Lauterbach L."/>
            <person name="Steele A.D."/>
            <person name="Gui C."/>
            <person name="Meng S."/>
            <person name="Li G."/>
            <person name="Viehrig K."/>
            <person name="Ye F."/>
            <person name="Su P."/>
            <person name="Kiefer A.F."/>
            <person name="Nichols A."/>
            <person name="Cepeda A.J."/>
            <person name="Yan W."/>
            <person name="Fan B."/>
            <person name="Jiang Y."/>
            <person name="Adhikari A."/>
            <person name="Zheng C.-J."/>
            <person name="Schuster L."/>
            <person name="Cowan T.M."/>
            <person name="Smanski M.J."/>
            <person name="Chevrette M.G."/>
            <person name="De Carvalho L.P.S."/>
            <person name="Shen B."/>
        </authorList>
    </citation>
    <scope>NUCLEOTIDE SEQUENCE [LARGE SCALE GENOMIC DNA]</scope>
    <source>
        <strain evidence="1 2">NPDC020568</strain>
    </source>
</reference>
<accession>A0ABW7TKW8</accession>
<dbReference type="Proteomes" id="UP001611263">
    <property type="component" value="Unassembled WGS sequence"/>
</dbReference>
<organism evidence="1 2">
    <name type="scientific">Nocardia carnea</name>
    <dbReference type="NCBI Taxonomy" id="37328"/>
    <lineage>
        <taxon>Bacteria</taxon>
        <taxon>Bacillati</taxon>
        <taxon>Actinomycetota</taxon>
        <taxon>Actinomycetes</taxon>
        <taxon>Mycobacteriales</taxon>
        <taxon>Nocardiaceae</taxon>
        <taxon>Nocardia</taxon>
    </lineage>
</organism>